<feature type="non-terminal residue" evidence="1">
    <location>
        <position position="89"/>
    </location>
</feature>
<keyword evidence="2" id="KW-1185">Reference proteome</keyword>
<reference evidence="1 2" key="1">
    <citation type="submission" date="2024-05" db="EMBL/GenBank/DDBJ databases">
        <authorList>
            <person name="Wallberg A."/>
        </authorList>
    </citation>
    <scope>NUCLEOTIDE SEQUENCE [LARGE SCALE GENOMIC DNA]</scope>
</reference>
<proteinExistence type="predicted"/>
<comment type="caution">
    <text evidence="1">The sequence shown here is derived from an EMBL/GenBank/DDBJ whole genome shotgun (WGS) entry which is preliminary data.</text>
</comment>
<dbReference type="AlphaFoldDB" id="A0AAV2S1Y3"/>
<protein>
    <submittedName>
        <fullName evidence="1">Uncharacterized protein</fullName>
    </submittedName>
</protein>
<dbReference type="Proteomes" id="UP001497623">
    <property type="component" value="Unassembled WGS sequence"/>
</dbReference>
<sequence length="89" mass="10285">MEGYAGCNKVDMIIHQEHTFKETELLNKIQEEQKDDVNRNSDDMFTDIGLGRWHILPVLVAFLYQAASPTQLISSIFTNMPLDYKCYTV</sequence>
<evidence type="ECO:0000313" key="2">
    <source>
        <dbReference type="Proteomes" id="UP001497623"/>
    </source>
</evidence>
<dbReference type="EMBL" id="CAXKWB010038491">
    <property type="protein sequence ID" value="CAL4151768.1"/>
    <property type="molecule type" value="Genomic_DNA"/>
</dbReference>
<gene>
    <name evidence="1" type="ORF">MNOR_LOCUS30836</name>
</gene>
<accession>A0AAV2S1Y3</accession>
<evidence type="ECO:0000313" key="1">
    <source>
        <dbReference type="EMBL" id="CAL4151768.1"/>
    </source>
</evidence>
<name>A0AAV2S1Y3_MEGNR</name>
<organism evidence="1 2">
    <name type="scientific">Meganyctiphanes norvegica</name>
    <name type="common">Northern krill</name>
    <name type="synonym">Thysanopoda norvegica</name>
    <dbReference type="NCBI Taxonomy" id="48144"/>
    <lineage>
        <taxon>Eukaryota</taxon>
        <taxon>Metazoa</taxon>
        <taxon>Ecdysozoa</taxon>
        <taxon>Arthropoda</taxon>
        <taxon>Crustacea</taxon>
        <taxon>Multicrustacea</taxon>
        <taxon>Malacostraca</taxon>
        <taxon>Eumalacostraca</taxon>
        <taxon>Eucarida</taxon>
        <taxon>Euphausiacea</taxon>
        <taxon>Euphausiidae</taxon>
        <taxon>Meganyctiphanes</taxon>
    </lineage>
</organism>